<dbReference type="OrthoDB" id="7326651at2"/>
<comment type="caution">
    <text evidence="8">The sequence shown here is derived from an EMBL/GenBank/DDBJ whole genome shotgun (WGS) entry which is preliminary data.</text>
</comment>
<dbReference type="Pfam" id="PF00072">
    <property type="entry name" value="Response_reg"/>
    <property type="match status" value="1"/>
</dbReference>
<dbReference type="GO" id="GO:0000976">
    <property type="term" value="F:transcription cis-regulatory region binding"/>
    <property type="evidence" value="ECO:0007669"/>
    <property type="project" value="TreeGrafter"/>
</dbReference>
<evidence type="ECO:0000256" key="5">
    <source>
        <dbReference type="ARBA" id="ARBA00023163"/>
    </source>
</evidence>
<dbReference type="InterPro" id="IPR039420">
    <property type="entry name" value="WalR-like"/>
</dbReference>
<dbReference type="GO" id="GO:0006355">
    <property type="term" value="P:regulation of DNA-templated transcription"/>
    <property type="evidence" value="ECO:0007669"/>
    <property type="project" value="TreeGrafter"/>
</dbReference>
<keyword evidence="9" id="KW-1185">Reference proteome</keyword>
<dbReference type="SMART" id="SM00448">
    <property type="entry name" value="REC"/>
    <property type="match status" value="1"/>
</dbReference>
<feature type="modified residue" description="4-aspartylphosphate" evidence="6">
    <location>
        <position position="54"/>
    </location>
</feature>
<proteinExistence type="predicted"/>
<evidence type="ECO:0000256" key="1">
    <source>
        <dbReference type="ARBA" id="ARBA00022553"/>
    </source>
</evidence>
<evidence type="ECO:0000256" key="4">
    <source>
        <dbReference type="ARBA" id="ARBA00023125"/>
    </source>
</evidence>
<keyword evidence="2" id="KW-0902">Two-component regulatory system</keyword>
<protein>
    <submittedName>
        <fullName evidence="8">Response regulator transcription factor</fullName>
    </submittedName>
</protein>
<evidence type="ECO:0000259" key="7">
    <source>
        <dbReference type="PROSITE" id="PS50110"/>
    </source>
</evidence>
<dbReference type="GO" id="GO:0000156">
    <property type="term" value="F:phosphorelay response regulator activity"/>
    <property type="evidence" value="ECO:0007669"/>
    <property type="project" value="TreeGrafter"/>
</dbReference>
<dbReference type="EMBL" id="RQXX01000002">
    <property type="protein sequence ID" value="RVV98564.1"/>
    <property type="molecule type" value="Genomic_DNA"/>
</dbReference>
<dbReference type="PROSITE" id="PS50110">
    <property type="entry name" value="RESPONSE_REGULATORY"/>
    <property type="match status" value="1"/>
</dbReference>
<reference evidence="8 9" key="1">
    <citation type="submission" date="2018-11" db="EMBL/GenBank/DDBJ databases">
        <title>Mesobaculum littorinae gen. nov., sp. nov., isolated from Littorina scabra that represents a novel genus of the order Rhodobacteraceae.</title>
        <authorList>
            <person name="Li F."/>
        </authorList>
    </citation>
    <scope>NUCLEOTIDE SEQUENCE [LARGE SCALE GENOMIC DNA]</scope>
    <source>
        <strain evidence="8 9">M0103</strain>
    </source>
</reference>
<dbReference type="GO" id="GO:0005829">
    <property type="term" value="C:cytosol"/>
    <property type="evidence" value="ECO:0007669"/>
    <property type="project" value="TreeGrafter"/>
</dbReference>
<evidence type="ECO:0000313" key="8">
    <source>
        <dbReference type="EMBL" id="RVV98564.1"/>
    </source>
</evidence>
<keyword evidence="4" id="KW-0238">DNA-binding</keyword>
<dbReference type="Gene3D" id="3.40.50.2300">
    <property type="match status" value="1"/>
</dbReference>
<sequence>MKILAVDDDPMMLELLEATLSSSGYTDVSLASSAHEALEMIDQALAPYRCILLDIQMPGMDGIELCKRIRAQELYKQTPILMITAMTERSFVERAFIAGANDYVSKPFDPFELVTRLRLAEQTIQQNRVVAEKIFALQNLKKEYENRNRFAPDQAISIQDIDGVVDEVELENFVLQMSRSEQYNSVAVGFRIEEFDGIHARAKPSELFLTLTDVAECIADQFKQSNFIMSYVGSGIYVVLTHRASPALTDDLQRQIQFAINDLGLEYDDGSQCRVTLAMGAVKSKSLFFGGSPTATIHDAIESARTAISPLRLSHQGNLHSIASA</sequence>
<evidence type="ECO:0000256" key="3">
    <source>
        <dbReference type="ARBA" id="ARBA00023015"/>
    </source>
</evidence>
<keyword evidence="1 6" id="KW-0597">Phosphoprotein</keyword>
<dbReference type="AlphaFoldDB" id="A0A438AIS8"/>
<feature type="domain" description="Response regulatory" evidence="7">
    <location>
        <begin position="2"/>
        <end position="121"/>
    </location>
</feature>
<name>A0A438AIS8_9RHOB</name>
<keyword evidence="5" id="KW-0804">Transcription</keyword>
<keyword evidence="3" id="KW-0805">Transcription regulation</keyword>
<dbReference type="RefSeq" id="WP_127905796.1">
    <property type="nucleotide sequence ID" value="NZ_RQXX01000002.1"/>
</dbReference>
<dbReference type="Proteomes" id="UP000285908">
    <property type="component" value="Unassembled WGS sequence"/>
</dbReference>
<evidence type="ECO:0000313" key="9">
    <source>
        <dbReference type="Proteomes" id="UP000285908"/>
    </source>
</evidence>
<accession>A0A438AIS8</accession>
<organism evidence="8 9">
    <name type="scientific">Mesobaculum littorinae</name>
    <dbReference type="NCBI Taxonomy" id="2486419"/>
    <lineage>
        <taxon>Bacteria</taxon>
        <taxon>Pseudomonadati</taxon>
        <taxon>Pseudomonadota</taxon>
        <taxon>Alphaproteobacteria</taxon>
        <taxon>Rhodobacterales</taxon>
        <taxon>Roseobacteraceae</taxon>
        <taxon>Mesobaculum</taxon>
    </lineage>
</organism>
<dbReference type="InterPro" id="IPR011006">
    <property type="entry name" value="CheY-like_superfamily"/>
</dbReference>
<evidence type="ECO:0000256" key="6">
    <source>
        <dbReference type="PROSITE-ProRule" id="PRU00169"/>
    </source>
</evidence>
<dbReference type="SUPFAM" id="SSF52172">
    <property type="entry name" value="CheY-like"/>
    <property type="match status" value="1"/>
</dbReference>
<evidence type="ECO:0000256" key="2">
    <source>
        <dbReference type="ARBA" id="ARBA00023012"/>
    </source>
</evidence>
<dbReference type="PANTHER" id="PTHR48111:SF1">
    <property type="entry name" value="TWO-COMPONENT RESPONSE REGULATOR ORR33"/>
    <property type="match status" value="1"/>
</dbReference>
<dbReference type="InterPro" id="IPR001789">
    <property type="entry name" value="Sig_transdc_resp-reg_receiver"/>
</dbReference>
<dbReference type="GO" id="GO:0032993">
    <property type="term" value="C:protein-DNA complex"/>
    <property type="evidence" value="ECO:0007669"/>
    <property type="project" value="TreeGrafter"/>
</dbReference>
<dbReference type="PANTHER" id="PTHR48111">
    <property type="entry name" value="REGULATOR OF RPOS"/>
    <property type="match status" value="1"/>
</dbReference>
<gene>
    <name evidence="8" type="ORF">EKE94_06515</name>
</gene>